<name>H8KM34_SOLCM</name>
<dbReference type="eggNOG" id="COG3509">
    <property type="taxonomic scope" value="Bacteria"/>
</dbReference>
<keyword evidence="4" id="KW-1185">Reference proteome</keyword>
<organism evidence="3 4">
    <name type="scientific">Solitalea canadensis (strain ATCC 29591 / DSM 3403 / JCM 21819 / LMG 8368 / NBRC 15130 / NCIMB 12057 / USAM 9D)</name>
    <name type="common">Flexibacter canadensis</name>
    <dbReference type="NCBI Taxonomy" id="929556"/>
    <lineage>
        <taxon>Bacteria</taxon>
        <taxon>Pseudomonadati</taxon>
        <taxon>Bacteroidota</taxon>
        <taxon>Sphingobacteriia</taxon>
        <taxon>Sphingobacteriales</taxon>
        <taxon>Sphingobacteriaceae</taxon>
        <taxon>Solitalea</taxon>
    </lineage>
</organism>
<dbReference type="GO" id="GO:0030246">
    <property type="term" value="F:carbohydrate binding"/>
    <property type="evidence" value="ECO:0007669"/>
    <property type="project" value="InterPro"/>
</dbReference>
<dbReference type="GO" id="GO:0004553">
    <property type="term" value="F:hydrolase activity, hydrolyzing O-glycosyl compounds"/>
    <property type="evidence" value="ECO:0007669"/>
    <property type="project" value="InterPro"/>
</dbReference>
<dbReference type="STRING" id="929556.Solca_3963"/>
<proteinExistence type="predicted"/>
<dbReference type="PANTHER" id="PTHR35532:SF5">
    <property type="entry name" value="CARBOHYDRATE-BINDING DOMAIN-CONTAINING PROTEIN"/>
    <property type="match status" value="1"/>
</dbReference>
<protein>
    <recommendedName>
        <fullName evidence="2">Carbohydrate-binding domain-containing protein</fullName>
    </recommendedName>
</protein>
<accession>H8KM34</accession>
<dbReference type="RefSeq" id="WP_014682179.1">
    <property type="nucleotide sequence ID" value="NC_017770.1"/>
</dbReference>
<evidence type="ECO:0000313" key="3">
    <source>
        <dbReference type="EMBL" id="AFD08956.1"/>
    </source>
</evidence>
<dbReference type="HOGENOM" id="CLU_049171_2_0_10"/>
<feature type="chain" id="PRO_5003612935" description="Carbohydrate-binding domain-containing protein" evidence="1">
    <location>
        <begin position="22"/>
        <end position="264"/>
    </location>
</feature>
<dbReference type="GO" id="GO:0016052">
    <property type="term" value="P:carbohydrate catabolic process"/>
    <property type="evidence" value="ECO:0007669"/>
    <property type="project" value="InterPro"/>
</dbReference>
<evidence type="ECO:0000313" key="4">
    <source>
        <dbReference type="Proteomes" id="UP000007590"/>
    </source>
</evidence>
<dbReference type="Gene3D" id="2.60.40.1190">
    <property type="match status" value="1"/>
</dbReference>
<dbReference type="AlphaFoldDB" id="H8KM34"/>
<dbReference type="Proteomes" id="UP000007590">
    <property type="component" value="Chromosome"/>
</dbReference>
<sequence length="264" mass="30476">MTSIIKIAAVTSFFFSAYGQAFSQDSPLSATYDCRKATSSVKIDGAVNDKAWQDAAWTPYFIDIEGDKRPAPYYKTRMKMLWDEKGLYIFAELEEPHLQGTITKHDAVIFQDNDFEVFIDPDNDELNYYEIEVNTLNTIWDLMLSKPYRKGGKPDNSWTATGLKTAVKLNGTLNNPADTDKGWSVEMMIPWKAFKENRVPAINEIWKMNFSRVQWDFEVKDGKYVKKKDPESGKELPEYNWVWSNMGVINMHIPESWGKVTFVE</sequence>
<dbReference type="InterPro" id="IPR010502">
    <property type="entry name" value="Carb-bd_dom_fam9"/>
</dbReference>
<dbReference type="EMBL" id="CP003349">
    <property type="protein sequence ID" value="AFD08956.1"/>
    <property type="molecule type" value="Genomic_DNA"/>
</dbReference>
<dbReference type="Pfam" id="PF06452">
    <property type="entry name" value="CBM9_1"/>
    <property type="match status" value="1"/>
</dbReference>
<dbReference type="OrthoDB" id="9786766at2"/>
<evidence type="ECO:0000259" key="2">
    <source>
        <dbReference type="Pfam" id="PF06452"/>
    </source>
</evidence>
<dbReference type="PANTHER" id="PTHR35532">
    <property type="entry name" value="SIMILAR TO POLYHYDROXYALKANOATE DEPOLYMERASE"/>
    <property type="match status" value="1"/>
</dbReference>
<evidence type="ECO:0000256" key="1">
    <source>
        <dbReference type="SAM" id="SignalP"/>
    </source>
</evidence>
<feature type="signal peptide" evidence="1">
    <location>
        <begin position="1"/>
        <end position="21"/>
    </location>
</feature>
<reference evidence="3" key="1">
    <citation type="submission" date="2012-02" db="EMBL/GenBank/DDBJ databases">
        <title>The complete genome of Solitalea canadensis DSM 3403.</title>
        <authorList>
            <consortium name="US DOE Joint Genome Institute (JGI-PGF)"/>
            <person name="Lucas S."/>
            <person name="Copeland A."/>
            <person name="Lapidus A."/>
            <person name="Glavina del Rio T."/>
            <person name="Dalin E."/>
            <person name="Tice H."/>
            <person name="Bruce D."/>
            <person name="Goodwin L."/>
            <person name="Pitluck S."/>
            <person name="Peters L."/>
            <person name="Ovchinnikova G."/>
            <person name="Lu M."/>
            <person name="Kyrpides N."/>
            <person name="Mavromatis K."/>
            <person name="Ivanova N."/>
            <person name="Brettin T."/>
            <person name="Detter J.C."/>
            <person name="Han C."/>
            <person name="Larimer F."/>
            <person name="Land M."/>
            <person name="Hauser L."/>
            <person name="Markowitz V."/>
            <person name="Cheng J.-F."/>
            <person name="Hugenholtz P."/>
            <person name="Woyke T."/>
            <person name="Wu D."/>
            <person name="Spring S."/>
            <person name="Schroeder M."/>
            <person name="Kopitz M."/>
            <person name="Brambilla E."/>
            <person name="Klenk H.-P."/>
            <person name="Eisen J.A."/>
        </authorList>
    </citation>
    <scope>NUCLEOTIDE SEQUENCE</scope>
    <source>
        <strain evidence="3">DSM 3403</strain>
    </source>
</reference>
<dbReference type="SUPFAM" id="SSF49344">
    <property type="entry name" value="CBD9-like"/>
    <property type="match status" value="1"/>
</dbReference>
<feature type="domain" description="Carbohydrate-binding" evidence="2">
    <location>
        <begin position="43"/>
        <end position="210"/>
    </location>
</feature>
<dbReference type="KEGG" id="scn:Solca_3963"/>
<dbReference type="CDD" id="cd09620">
    <property type="entry name" value="CBM9_like_3"/>
    <property type="match status" value="1"/>
</dbReference>
<keyword evidence="1" id="KW-0732">Signal</keyword>
<gene>
    <name evidence="3" type="ordered locus">Solca_3963</name>
</gene>